<gene>
    <name evidence="9" type="ORF">KHM83_12975</name>
</gene>
<feature type="transmembrane region" description="Helical" evidence="7">
    <location>
        <begin position="152"/>
        <end position="172"/>
    </location>
</feature>
<keyword evidence="5 7" id="KW-1133">Transmembrane helix</keyword>
<dbReference type="InterPro" id="IPR002656">
    <property type="entry name" value="Acyl_transf_3_dom"/>
</dbReference>
<evidence type="ECO:0000256" key="2">
    <source>
        <dbReference type="ARBA" id="ARBA00007400"/>
    </source>
</evidence>
<dbReference type="Proteomes" id="UP000746471">
    <property type="component" value="Unassembled WGS sequence"/>
</dbReference>
<keyword evidence="4 7" id="KW-0812">Transmembrane</keyword>
<feature type="transmembrane region" description="Helical" evidence="7">
    <location>
        <begin position="271"/>
        <end position="291"/>
    </location>
</feature>
<keyword evidence="3" id="KW-1003">Cell membrane</keyword>
<dbReference type="PANTHER" id="PTHR40074:SF2">
    <property type="entry name" value="O-ACETYLTRANSFERASE WECH"/>
    <property type="match status" value="1"/>
</dbReference>
<evidence type="ECO:0000256" key="1">
    <source>
        <dbReference type="ARBA" id="ARBA00004651"/>
    </source>
</evidence>
<evidence type="ECO:0000313" key="10">
    <source>
        <dbReference type="Proteomes" id="UP000746471"/>
    </source>
</evidence>
<evidence type="ECO:0000313" key="9">
    <source>
        <dbReference type="EMBL" id="MBS7527591.1"/>
    </source>
</evidence>
<protein>
    <submittedName>
        <fullName evidence="9">Acyltransferase</fullName>
    </submittedName>
</protein>
<comment type="similarity">
    <text evidence="2">Belongs to the acyltransferase 3 family.</text>
</comment>
<feature type="transmembrane region" description="Helical" evidence="7">
    <location>
        <begin position="178"/>
        <end position="195"/>
    </location>
</feature>
<evidence type="ECO:0000259" key="8">
    <source>
        <dbReference type="Pfam" id="PF01757"/>
    </source>
</evidence>
<feature type="transmembrane region" description="Helical" evidence="7">
    <location>
        <begin position="126"/>
        <end position="145"/>
    </location>
</feature>
<dbReference type="GO" id="GO:0016746">
    <property type="term" value="F:acyltransferase activity"/>
    <property type="evidence" value="ECO:0007669"/>
    <property type="project" value="UniProtKB-KW"/>
</dbReference>
<dbReference type="PANTHER" id="PTHR40074">
    <property type="entry name" value="O-ACETYLTRANSFERASE WECH"/>
    <property type="match status" value="1"/>
</dbReference>
<name>A0ABS5PR94_9FIRM</name>
<dbReference type="RefSeq" id="WP_213237453.1">
    <property type="nucleotide sequence ID" value="NZ_JAHBCL010000022.1"/>
</dbReference>
<feature type="transmembrane region" description="Helical" evidence="7">
    <location>
        <begin position="233"/>
        <end position="251"/>
    </location>
</feature>
<feature type="transmembrane region" description="Helical" evidence="7">
    <location>
        <begin position="202"/>
        <end position="221"/>
    </location>
</feature>
<keyword evidence="9" id="KW-0012">Acyltransferase</keyword>
<accession>A0ABS5PR94</accession>
<dbReference type="EMBL" id="JAHBCL010000022">
    <property type="protein sequence ID" value="MBS7527591.1"/>
    <property type="molecule type" value="Genomic_DNA"/>
</dbReference>
<keyword evidence="6 7" id="KW-0472">Membrane</keyword>
<proteinExistence type="inferred from homology"/>
<sequence length="324" mass="37046">MIESKKTYYPKVDRLRIVACLAVIVIHVTATPVITLRPMSIQQLVFIFANRIAKPSVPVFIFISGFLAYQPAKPFQPARYVKKIKHLVVPYALWTLLYMLVFVKTAGYPLSPQFYLKHLILGDMVYHLYFMIILIQLTIFSPLLIKGARQFGVVPFWLASLFLQLLVGFLTIPYSDRLFISYIAYYLFGFAMHHLNQYKRFSAVAVLLLGLIYTGTFIGAIDFGISMPQWGAASLYTFYSLAACAFLFYWLPNHPLSSTAHQFALATEHIYYAHPLAIMAGGYISIKLAYYSIIGQSLLATALIFLTVIPASMWYIRYKHFTKY</sequence>
<feature type="transmembrane region" description="Helical" evidence="7">
    <location>
        <begin position="84"/>
        <end position="106"/>
    </location>
</feature>
<feature type="domain" description="Acyltransferase 3" evidence="8">
    <location>
        <begin position="11"/>
        <end position="313"/>
    </location>
</feature>
<evidence type="ECO:0000256" key="5">
    <source>
        <dbReference type="ARBA" id="ARBA00022989"/>
    </source>
</evidence>
<feature type="transmembrane region" description="Helical" evidence="7">
    <location>
        <begin position="297"/>
        <end position="316"/>
    </location>
</feature>
<keyword evidence="10" id="KW-1185">Reference proteome</keyword>
<keyword evidence="9" id="KW-0808">Transferase</keyword>
<dbReference type="Pfam" id="PF01757">
    <property type="entry name" value="Acyl_transf_3"/>
    <property type="match status" value="1"/>
</dbReference>
<evidence type="ECO:0000256" key="6">
    <source>
        <dbReference type="ARBA" id="ARBA00023136"/>
    </source>
</evidence>
<reference evidence="9 10" key="1">
    <citation type="submission" date="2021-05" db="EMBL/GenBank/DDBJ databases">
        <title>Fusibacter ferrireducens sp. nov., an anaerobic, sulfur- and Fe-reducing bacterium isolated from the mangrove sediment.</title>
        <authorList>
            <person name="Qiu D."/>
        </authorList>
    </citation>
    <scope>NUCLEOTIDE SEQUENCE [LARGE SCALE GENOMIC DNA]</scope>
    <source>
        <strain evidence="9 10">DSM 12116</strain>
    </source>
</reference>
<evidence type="ECO:0000256" key="7">
    <source>
        <dbReference type="SAM" id="Phobius"/>
    </source>
</evidence>
<comment type="caution">
    <text evidence="9">The sequence shown here is derived from an EMBL/GenBank/DDBJ whole genome shotgun (WGS) entry which is preliminary data.</text>
</comment>
<evidence type="ECO:0000256" key="3">
    <source>
        <dbReference type="ARBA" id="ARBA00022475"/>
    </source>
</evidence>
<feature type="transmembrane region" description="Helical" evidence="7">
    <location>
        <begin position="15"/>
        <end position="35"/>
    </location>
</feature>
<organism evidence="9 10">
    <name type="scientific">Fusibacter paucivorans</name>
    <dbReference type="NCBI Taxonomy" id="76009"/>
    <lineage>
        <taxon>Bacteria</taxon>
        <taxon>Bacillati</taxon>
        <taxon>Bacillota</taxon>
        <taxon>Clostridia</taxon>
        <taxon>Eubacteriales</taxon>
        <taxon>Eubacteriales Family XII. Incertae Sedis</taxon>
        <taxon>Fusibacter</taxon>
    </lineage>
</organism>
<comment type="subcellular location">
    <subcellularLocation>
        <location evidence="1">Cell membrane</location>
        <topology evidence="1">Multi-pass membrane protein</topology>
    </subcellularLocation>
</comment>
<evidence type="ECO:0000256" key="4">
    <source>
        <dbReference type="ARBA" id="ARBA00022692"/>
    </source>
</evidence>
<feature type="transmembrane region" description="Helical" evidence="7">
    <location>
        <begin position="55"/>
        <end position="72"/>
    </location>
</feature>